<dbReference type="Gene3D" id="2.30.110.50">
    <property type="match status" value="1"/>
</dbReference>
<accession>A0A0L6JX87</accession>
<evidence type="ECO:0000313" key="3">
    <source>
        <dbReference type="Proteomes" id="UP000036923"/>
    </source>
</evidence>
<organism evidence="2 3">
    <name type="scientific">Pseudobacteroides cellulosolvens ATCC 35603 = DSM 2933</name>
    <dbReference type="NCBI Taxonomy" id="398512"/>
    <lineage>
        <taxon>Bacteria</taxon>
        <taxon>Bacillati</taxon>
        <taxon>Bacillota</taxon>
        <taxon>Clostridia</taxon>
        <taxon>Eubacteriales</taxon>
        <taxon>Oscillospiraceae</taxon>
        <taxon>Pseudobacteroides</taxon>
    </lineage>
</organism>
<proteinExistence type="predicted"/>
<reference evidence="3" key="1">
    <citation type="submission" date="2015-07" db="EMBL/GenBank/DDBJ databases">
        <title>Near-Complete Genome Sequence of the Cellulolytic Bacterium Bacteroides (Pseudobacteroides) cellulosolvens ATCC 35603.</title>
        <authorList>
            <person name="Dassa B."/>
            <person name="Utturkar S.M."/>
            <person name="Klingeman D.M."/>
            <person name="Hurt R.A."/>
            <person name="Keller M."/>
            <person name="Xu J."/>
            <person name="Reddy Y.H.K."/>
            <person name="Borovok I."/>
            <person name="Grinberg I.R."/>
            <person name="Lamed R."/>
            <person name="Zhivin O."/>
            <person name="Bayer E.A."/>
            <person name="Brown S.D."/>
        </authorList>
    </citation>
    <scope>NUCLEOTIDE SEQUENCE [LARGE SCALE GENOMIC DNA]</scope>
    <source>
        <strain evidence="3">DSM 2933</strain>
    </source>
</reference>
<dbReference type="PATRIC" id="fig|398512.5.peg.6026"/>
<evidence type="ECO:0000259" key="1">
    <source>
        <dbReference type="Pfam" id="PF04717"/>
    </source>
</evidence>
<dbReference type="RefSeq" id="WP_036940167.1">
    <property type="nucleotide sequence ID" value="NZ_JQKC01000010.1"/>
</dbReference>
<gene>
    <name evidence="2" type="ORF">Bccel_5748</name>
</gene>
<dbReference type="SUPFAM" id="SSF69279">
    <property type="entry name" value="Phage tail proteins"/>
    <property type="match status" value="1"/>
</dbReference>
<dbReference type="eggNOG" id="COG3501">
    <property type="taxonomic scope" value="Bacteria"/>
</dbReference>
<dbReference type="Pfam" id="PF05954">
    <property type="entry name" value="Phage_GPD"/>
    <property type="match status" value="1"/>
</dbReference>
<feature type="domain" description="Gp5/Type VI secretion system Vgr protein OB-fold" evidence="1">
    <location>
        <begin position="294"/>
        <end position="361"/>
    </location>
</feature>
<dbReference type="Pfam" id="PF04717">
    <property type="entry name" value="Phage_base_V"/>
    <property type="match status" value="1"/>
</dbReference>
<protein>
    <recommendedName>
        <fullName evidence="1">Gp5/Type VI secretion system Vgr protein OB-fold domain-containing protein</fullName>
    </recommendedName>
</protein>
<keyword evidence="3" id="KW-1185">Reference proteome</keyword>
<dbReference type="AlphaFoldDB" id="A0A0L6JX87"/>
<dbReference type="EMBL" id="LGTC01000001">
    <property type="protein sequence ID" value="KNY30468.1"/>
    <property type="molecule type" value="Genomic_DNA"/>
</dbReference>
<sequence>MGSKTTIAYGNVKIKSPYEIKTILNLRMEKSINDHAKIYISGIISDENKAKYVEQATIKDVIEVTQTDDNSATTKLFKGIVTEIQIKAARGVYYIDIVGASSTFNMDIKLKRRSFQDKNMAYTDLVKKVIADYPGDSIDIAAKGKKLEKFIIQYDETDWAFLRRMASHFNTGLVADHLSDKPKFWFGIPEGGSKGNLEEFNYSVSRRVEDYRQLSENRVEGIDTADFTYFEVETDKILSIGDTVSFNNITLYVYRSSSYIKSSVLRHLYYLAPKKGLTQDLLLNDNACNKAVEGKVIEVKEDNVRVHLDIDKEQPKDKAFWFPYSTTHTSEGNTGWYCMPELDDKVKLYFPTNKEEEGVIVDSVRRRIKGGDKIQKPDEKYFRTKFKKENKFTEKELAFSAKDDKVLISMHEDKGIEILCDSELKIKSENDLIINADKINMEASKGIDIVCNSSSIKMDGKTDIKGSLVKIRC</sequence>
<comment type="caution">
    <text evidence="2">The sequence shown here is derived from an EMBL/GenBank/DDBJ whole genome shotgun (WGS) entry which is preliminary data.</text>
</comment>
<dbReference type="OrthoDB" id="95423at2"/>
<dbReference type="Gene3D" id="3.55.50.10">
    <property type="entry name" value="Baseplate protein-like domains"/>
    <property type="match status" value="1"/>
</dbReference>
<name>A0A0L6JX87_9FIRM</name>
<evidence type="ECO:0000313" key="2">
    <source>
        <dbReference type="EMBL" id="KNY30468.1"/>
    </source>
</evidence>
<dbReference type="STRING" id="398512.Bccel_5748"/>
<dbReference type="Proteomes" id="UP000036923">
    <property type="component" value="Unassembled WGS sequence"/>
</dbReference>
<dbReference type="InterPro" id="IPR006531">
    <property type="entry name" value="Gp5/Vgr_OB"/>
</dbReference>